<dbReference type="RefSeq" id="WP_149811048.1">
    <property type="nucleotide sequence ID" value="NZ_VUKA01000001.1"/>
</dbReference>
<evidence type="ECO:0000259" key="6">
    <source>
        <dbReference type="Pfam" id="PF00850"/>
    </source>
</evidence>
<dbReference type="CDD" id="cd10001">
    <property type="entry name" value="HDAC_classII_APAH"/>
    <property type="match status" value="1"/>
</dbReference>
<gene>
    <name evidence="7" type="ORF">F0Q34_05375</name>
</gene>
<sequence>MRAFAHPDQSRHQPQFFLQRGQVRQHFEVAARAEALLGALRQLGAEVTTPALVAPDALLTVHAPDYVAFLREAAEEWATMPDSGPEVVANMHPSPEMLAQGATLSRPIIGRTGWFTADTACPIGPGTWESVLSAASCALAAAEVASQGGSAYALARPPGHHAYAARAGGHCYVNNSALAAEALRGSGAARVAVIDIDAHHGNGTQGIFWERPDVLTVSVHGDPSAYYPWYVGHASEHGGGAGEGFNRNLPLPRGTGDEEWLEAVSMAAKEARQFGAEALVVPLGFDASDQEPLSFLRVTADGFARAAEILSGLGLPTVLVQEGGYNTEAIGGLLQRFLTSWKPR</sequence>
<dbReference type="GO" id="GO:0040029">
    <property type="term" value="P:epigenetic regulation of gene expression"/>
    <property type="evidence" value="ECO:0007669"/>
    <property type="project" value="TreeGrafter"/>
</dbReference>
<proteinExistence type="inferred from homology"/>
<dbReference type="PANTHER" id="PTHR10625">
    <property type="entry name" value="HISTONE DEACETYLASE HDAC1-RELATED"/>
    <property type="match status" value="1"/>
</dbReference>
<dbReference type="InterPro" id="IPR023696">
    <property type="entry name" value="Ureohydrolase_dom_sf"/>
</dbReference>
<dbReference type="AlphaFoldDB" id="A0A5B2TL60"/>
<comment type="similarity">
    <text evidence="2">Belongs to the histone deacetylase family.</text>
</comment>
<dbReference type="OrthoDB" id="9808367at2"/>
<dbReference type="PRINTS" id="PR01270">
    <property type="entry name" value="HDASUPER"/>
</dbReference>
<keyword evidence="5" id="KW-0862">Zinc</keyword>
<evidence type="ECO:0000313" key="8">
    <source>
        <dbReference type="Proteomes" id="UP000322110"/>
    </source>
</evidence>
<dbReference type="Proteomes" id="UP000322110">
    <property type="component" value="Unassembled WGS sequence"/>
</dbReference>
<reference evidence="7 8" key="1">
    <citation type="journal article" date="2015" name="Int. J. Syst. Evol. Microbiol.">
        <title>Roseomonas oryzae sp. nov., isolated from paddy rhizosphere soil.</title>
        <authorList>
            <person name="Ramaprasad E.V."/>
            <person name="Sasikala Ch."/>
            <person name="Ramana Ch.V."/>
        </authorList>
    </citation>
    <scope>NUCLEOTIDE SEQUENCE [LARGE SCALE GENOMIC DNA]</scope>
    <source>
        <strain evidence="7 8">KCTC 42542</strain>
    </source>
</reference>
<dbReference type="InterPro" id="IPR037138">
    <property type="entry name" value="His_deacetylse_dom_sf"/>
</dbReference>
<dbReference type="EMBL" id="VUKA01000001">
    <property type="protein sequence ID" value="KAA2215096.1"/>
    <property type="molecule type" value="Genomic_DNA"/>
</dbReference>
<keyword evidence="3" id="KW-0479">Metal-binding</keyword>
<name>A0A5B2TL60_9PROT</name>
<evidence type="ECO:0000256" key="1">
    <source>
        <dbReference type="ARBA" id="ARBA00001947"/>
    </source>
</evidence>
<dbReference type="Gene3D" id="3.40.800.20">
    <property type="entry name" value="Histone deacetylase domain"/>
    <property type="match status" value="1"/>
</dbReference>
<dbReference type="GO" id="GO:0016787">
    <property type="term" value="F:hydrolase activity"/>
    <property type="evidence" value="ECO:0007669"/>
    <property type="project" value="UniProtKB-KW"/>
</dbReference>
<dbReference type="SUPFAM" id="SSF52768">
    <property type="entry name" value="Arginase/deacetylase"/>
    <property type="match status" value="1"/>
</dbReference>
<keyword evidence="4" id="KW-0378">Hydrolase</keyword>
<comment type="cofactor">
    <cofactor evidence="1">
        <name>Zn(2+)</name>
        <dbReference type="ChEBI" id="CHEBI:29105"/>
    </cofactor>
</comment>
<evidence type="ECO:0000256" key="5">
    <source>
        <dbReference type="ARBA" id="ARBA00022833"/>
    </source>
</evidence>
<evidence type="ECO:0000256" key="4">
    <source>
        <dbReference type="ARBA" id="ARBA00022801"/>
    </source>
</evidence>
<protein>
    <submittedName>
        <fullName evidence="7">Histone deacetylase family protein</fullName>
    </submittedName>
</protein>
<keyword evidence="8" id="KW-1185">Reference proteome</keyword>
<dbReference type="Pfam" id="PF00850">
    <property type="entry name" value="Hist_deacetyl"/>
    <property type="match status" value="1"/>
</dbReference>
<dbReference type="GO" id="GO:0004407">
    <property type="term" value="F:histone deacetylase activity"/>
    <property type="evidence" value="ECO:0007669"/>
    <property type="project" value="TreeGrafter"/>
</dbReference>
<dbReference type="GO" id="GO:0046872">
    <property type="term" value="F:metal ion binding"/>
    <property type="evidence" value="ECO:0007669"/>
    <property type="project" value="UniProtKB-KW"/>
</dbReference>
<comment type="caution">
    <text evidence="7">The sequence shown here is derived from an EMBL/GenBank/DDBJ whole genome shotgun (WGS) entry which is preliminary data.</text>
</comment>
<organism evidence="7 8">
    <name type="scientific">Teichococcus oryzae</name>
    <dbReference type="NCBI Taxonomy" id="1608942"/>
    <lineage>
        <taxon>Bacteria</taxon>
        <taxon>Pseudomonadati</taxon>
        <taxon>Pseudomonadota</taxon>
        <taxon>Alphaproteobacteria</taxon>
        <taxon>Acetobacterales</taxon>
        <taxon>Roseomonadaceae</taxon>
        <taxon>Roseomonas</taxon>
    </lineage>
</organism>
<accession>A0A5B2TL60</accession>
<feature type="domain" description="Histone deacetylase" evidence="6">
    <location>
        <begin position="26"/>
        <end position="335"/>
    </location>
</feature>
<evidence type="ECO:0000256" key="2">
    <source>
        <dbReference type="ARBA" id="ARBA00005947"/>
    </source>
</evidence>
<dbReference type="InterPro" id="IPR000286">
    <property type="entry name" value="HDACs"/>
</dbReference>
<dbReference type="PANTHER" id="PTHR10625:SF17">
    <property type="entry name" value="HISTONE DEACETYLASE 8"/>
    <property type="match status" value="1"/>
</dbReference>
<dbReference type="InterPro" id="IPR023801">
    <property type="entry name" value="His_deacetylse_dom"/>
</dbReference>
<evidence type="ECO:0000256" key="3">
    <source>
        <dbReference type="ARBA" id="ARBA00022723"/>
    </source>
</evidence>
<evidence type="ECO:0000313" key="7">
    <source>
        <dbReference type="EMBL" id="KAA2215096.1"/>
    </source>
</evidence>